<dbReference type="Proteomes" id="UP000824264">
    <property type="component" value="Unassembled WGS sequence"/>
</dbReference>
<dbReference type="CDD" id="cd05399">
    <property type="entry name" value="NT_Rel-Spo_like"/>
    <property type="match status" value="1"/>
</dbReference>
<dbReference type="PROSITE" id="PS51671">
    <property type="entry name" value="ACT"/>
    <property type="match status" value="1"/>
</dbReference>
<dbReference type="AlphaFoldDB" id="A0A9D1R0L3"/>
<dbReference type="NCBIfam" id="TIGR00691">
    <property type="entry name" value="spoT_relA"/>
    <property type="match status" value="1"/>
</dbReference>
<dbReference type="CDD" id="cd01668">
    <property type="entry name" value="TGS_RSH"/>
    <property type="match status" value="1"/>
</dbReference>
<organism evidence="5 6">
    <name type="scientific">Candidatus Bilophila faecipullorum</name>
    <dbReference type="NCBI Taxonomy" id="2838482"/>
    <lineage>
        <taxon>Bacteria</taxon>
        <taxon>Pseudomonadati</taxon>
        <taxon>Thermodesulfobacteriota</taxon>
        <taxon>Desulfovibrionia</taxon>
        <taxon>Desulfovibrionales</taxon>
        <taxon>Desulfovibrionaceae</taxon>
        <taxon>Bilophila</taxon>
    </lineage>
</organism>
<dbReference type="SUPFAM" id="SSF81271">
    <property type="entry name" value="TGS-like"/>
    <property type="match status" value="1"/>
</dbReference>
<feature type="domain" description="ACT" evidence="2">
    <location>
        <begin position="662"/>
        <end position="736"/>
    </location>
</feature>
<dbReference type="FunFam" id="1.10.3210.10:FF:000001">
    <property type="entry name" value="GTP pyrophosphokinase RelA"/>
    <property type="match status" value="1"/>
</dbReference>
<dbReference type="SMART" id="SM00471">
    <property type="entry name" value="HDc"/>
    <property type="match status" value="1"/>
</dbReference>
<dbReference type="Pfam" id="PF02824">
    <property type="entry name" value="TGS"/>
    <property type="match status" value="1"/>
</dbReference>
<protein>
    <submittedName>
        <fullName evidence="5">Bifunctional (P)ppGpp synthetase/guanosine-3',5'-bis(Diphosphate) 3'-pyrophosphohydrolase</fullName>
    </submittedName>
</protein>
<dbReference type="GO" id="GO:0008893">
    <property type="term" value="F:guanosine-3',5'-bis(diphosphate) 3'-diphosphatase activity"/>
    <property type="evidence" value="ECO:0007669"/>
    <property type="project" value="TreeGrafter"/>
</dbReference>
<dbReference type="InterPro" id="IPR043519">
    <property type="entry name" value="NT_sf"/>
</dbReference>
<dbReference type="CDD" id="cd00077">
    <property type="entry name" value="HDc"/>
    <property type="match status" value="1"/>
</dbReference>
<evidence type="ECO:0000256" key="1">
    <source>
        <dbReference type="RuleBase" id="RU003847"/>
    </source>
</evidence>
<dbReference type="InterPro" id="IPR002912">
    <property type="entry name" value="ACT_dom"/>
</dbReference>
<comment type="caution">
    <text evidence="5">The sequence shown here is derived from an EMBL/GenBank/DDBJ whole genome shotgun (WGS) entry which is preliminary data.</text>
</comment>
<dbReference type="InterPro" id="IPR003607">
    <property type="entry name" value="HD/PDEase_dom"/>
</dbReference>
<dbReference type="PANTHER" id="PTHR21262">
    <property type="entry name" value="GUANOSINE-3',5'-BIS DIPHOSPHATE 3'-PYROPHOSPHOHYDROLASE"/>
    <property type="match status" value="1"/>
</dbReference>
<dbReference type="FunFam" id="3.30.460.10:FF:000001">
    <property type="entry name" value="GTP pyrophosphokinase RelA"/>
    <property type="match status" value="1"/>
</dbReference>
<dbReference type="GO" id="GO:0005886">
    <property type="term" value="C:plasma membrane"/>
    <property type="evidence" value="ECO:0007669"/>
    <property type="project" value="TreeGrafter"/>
</dbReference>
<dbReference type="InterPro" id="IPR012676">
    <property type="entry name" value="TGS-like"/>
</dbReference>
<dbReference type="InterPro" id="IPR033655">
    <property type="entry name" value="TGS_RelA/SpoT"/>
</dbReference>
<dbReference type="InterPro" id="IPR045865">
    <property type="entry name" value="ACT-like_dom_sf"/>
</dbReference>
<reference evidence="5" key="1">
    <citation type="journal article" date="2021" name="PeerJ">
        <title>Extensive microbial diversity within the chicken gut microbiome revealed by metagenomics and culture.</title>
        <authorList>
            <person name="Gilroy R."/>
            <person name="Ravi A."/>
            <person name="Getino M."/>
            <person name="Pursley I."/>
            <person name="Horton D.L."/>
            <person name="Alikhan N.F."/>
            <person name="Baker D."/>
            <person name="Gharbi K."/>
            <person name="Hall N."/>
            <person name="Watson M."/>
            <person name="Adriaenssens E.M."/>
            <person name="Foster-Nyarko E."/>
            <person name="Jarju S."/>
            <person name="Secka A."/>
            <person name="Antonio M."/>
            <person name="Oren A."/>
            <person name="Chaudhuri R.R."/>
            <person name="La Ragione R."/>
            <person name="Hildebrand F."/>
            <person name="Pallen M.J."/>
        </authorList>
    </citation>
    <scope>NUCLEOTIDE SEQUENCE</scope>
    <source>
        <strain evidence="5">ChiSxjej5B17-1746</strain>
    </source>
</reference>
<dbReference type="SUPFAM" id="SSF55021">
    <property type="entry name" value="ACT-like"/>
    <property type="match status" value="1"/>
</dbReference>
<evidence type="ECO:0000259" key="2">
    <source>
        <dbReference type="PROSITE" id="PS51671"/>
    </source>
</evidence>
<dbReference type="InterPro" id="IPR006674">
    <property type="entry name" value="HD_domain"/>
</dbReference>
<dbReference type="EMBL" id="DXGI01000307">
    <property type="protein sequence ID" value="HIW79069.1"/>
    <property type="molecule type" value="Genomic_DNA"/>
</dbReference>
<comment type="similarity">
    <text evidence="1">Belongs to the relA/spoT family.</text>
</comment>
<dbReference type="PROSITE" id="PS51831">
    <property type="entry name" value="HD"/>
    <property type="match status" value="1"/>
</dbReference>
<dbReference type="PROSITE" id="PS51880">
    <property type="entry name" value="TGS"/>
    <property type="match status" value="1"/>
</dbReference>
<dbReference type="GO" id="GO:0015969">
    <property type="term" value="P:guanosine tetraphosphate metabolic process"/>
    <property type="evidence" value="ECO:0007669"/>
    <property type="project" value="InterPro"/>
</dbReference>
<dbReference type="FunFam" id="3.10.20.30:FF:000002">
    <property type="entry name" value="GTP pyrophosphokinase (RelA/SpoT)"/>
    <property type="match status" value="1"/>
</dbReference>
<reference evidence="5" key="2">
    <citation type="submission" date="2021-04" db="EMBL/GenBank/DDBJ databases">
        <authorList>
            <person name="Gilroy R."/>
        </authorList>
    </citation>
    <scope>NUCLEOTIDE SEQUENCE</scope>
    <source>
        <strain evidence="5">ChiSxjej5B17-1746</strain>
    </source>
</reference>
<dbReference type="GO" id="GO:0042594">
    <property type="term" value="P:response to starvation"/>
    <property type="evidence" value="ECO:0007669"/>
    <property type="project" value="TreeGrafter"/>
</dbReference>
<dbReference type="SMART" id="SM00954">
    <property type="entry name" value="RelA_SpoT"/>
    <property type="match status" value="1"/>
</dbReference>
<sequence length="739" mass="82837">MSTVEAPASHLPLPMQNILSRLAANSTEAEQALVRKAYAYAAAAHAGQVRLSGEPYLSHPLAVAEILAELGFDAHSVAAGLLHDTVEDTKVTLEEVDAEFGEQVADIVDGVTKISMMTFDSKEEQQAENIRKMILAMSHDIRVPIVKLADRVHNMRTLDFQKAHKRQRIAQETMDIYVPLANRLGLHRIKLELEGLSFKYLHPDVYAQISDWLESNQVVERQLIAKIIAKLEGILSDNRIEGTVWGRIKHIYSIYKKMTEQNLTLDDMHDILAFRAIVKDVRDCYAVLGLVHAQWKPVPGRFKDYISMPKANGYQSLHTTVIGPEGERIEIQIRTEEMHRLAEHGVASHWLYKERHHAVDVKDAPEFEWLREIVNRQGQESDSKEFMHSLRMDLFKDEVYVFTPAGDVKELPEGATPLDFAFLIHTQVGSQCVGAKVNGKLVPLSTALKSGDTVEIITDKNRRPSRDWLKIVKTAKARSRIQQYLRTEERAAAMGLGREMLEKEARKAGINLGKAEKDGHLATLVNSLAAGSVDELMASIGYARFTTKQVVKRLQSIVAPPEILETPDAVDTVIAHRKRKKEQTPPPPPKTGGITVRGLDDMMVRIAHCCNPVPGDDIVGFVSRGRGVIVHTATCPNIQDMEPDRLISVQWDGHETQPFPVRVHVMARNQKGSLADIAIVLRDEDVNIDGCIVQALLDGRSEMEMMIQVRDVAHLYHVIDRLRHLPSVMEVLRKTADAE</sequence>
<dbReference type="PANTHER" id="PTHR21262:SF36">
    <property type="entry name" value="BIFUNCTIONAL (P)PPGPP SYNTHASE_HYDROLASE SPOT"/>
    <property type="match status" value="1"/>
</dbReference>
<evidence type="ECO:0000313" key="5">
    <source>
        <dbReference type="EMBL" id="HIW79069.1"/>
    </source>
</evidence>
<dbReference type="SUPFAM" id="SSF81301">
    <property type="entry name" value="Nucleotidyltransferase"/>
    <property type="match status" value="1"/>
</dbReference>
<dbReference type="CDD" id="cd04876">
    <property type="entry name" value="ACT_RelA-SpoT"/>
    <property type="match status" value="1"/>
</dbReference>
<dbReference type="InterPro" id="IPR012675">
    <property type="entry name" value="Beta-grasp_dom_sf"/>
</dbReference>
<feature type="domain" description="TGS" evidence="4">
    <location>
        <begin position="397"/>
        <end position="458"/>
    </location>
</feature>
<dbReference type="SUPFAM" id="SSF109604">
    <property type="entry name" value="HD-domain/PDEase-like"/>
    <property type="match status" value="1"/>
</dbReference>
<gene>
    <name evidence="5" type="ORF">H9874_07995</name>
</gene>
<dbReference type="GO" id="GO:0015949">
    <property type="term" value="P:nucleobase-containing small molecule interconversion"/>
    <property type="evidence" value="ECO:0007669"/>
    <property type="project" value="UniProtKB-ARBA"/>
</dbReference>
<dbReference type="Pfam" id="PF04607">
    <property type="entry name" value="RelA_SpoT"/>
    <property type="match status" value="1"/>
</dbReference>
<comment type="function">
    <text evidence="1">In eubacteria ppGpp (guanosine 3'-diphosphate 5'-diphosphate) is a mediator of the stringent response that coordinates a variety of cellular activities in response to changes in nutritional abundance.</text>
</comment>
<evidence type="ECO:0000313" key="6">
    <source>
        <dbReference type="Proteomes" id="UP000824264"/>
    </source>
</evidence>
<evidence type="ECO:0000259" key="4">
    <source>
        <dbReference type="PROSITE" id="PS51880"/>
    </source>
</evidence>
<dbReference type="GO" id="GO:0008728">
    <property type="term" value="F:GTP diphosphokinase activity"/>
    <property type="evidence" value="ECO:0007669"/>
    <property type="project" value="TreeGrafter"/>
</dbReference>
<dbReference type="InterPro" id="IPR007685">
    <property type="entry name" value="RelA_SpoT"/>
</dbReference>
<dbReference type="Pfam" id="PF13291">
    <property type="entry name" value="ACT_4"/>
    <property type="match status" value="1"/>
</dbReference>
<dbReference type="InterPro" id="IPR004095">
    <property type="entry name" value="TGS"/>
</dbReference>
<dbReference type="Pfam" id="PF13328">
    <property type="entry name" value="HD_4"/>
    <property type="match status" value="1"/>
</dbReference>
<dbReference type="Gene3D" id="1.10.3210.10">
    <property type="entry name" value="Hypothetical protein af1432"/>
    <property type="match status" value="1"/>
</dbReference>
<name>A0A9D1R0L3_9BACT</name>
<proteinExistence type="inferred from homology"/>
<dbReference type="Gene3D" id="3.30.70.260">
    <property type="match status" value="1"/>
</dbReference>
<dbReference type="InterPro" id="IPR004811">
    <property type="entry name" value="RelA/Spo_fam"/>
</dbReference>
<feature type="domain" description="HD" evidence="3">
    <location>
        <begin position="56"/>
        <end position="155"/>
    </location>
</feature>
<accession>A0A9D1R0L3</accession>
<evidence type="ECO:0000259" key="3">
    <source>
        <dbReference type="PROSITE" id="PS51831"/>
    </source>
</evidence>
<dbReference type="Gene3D" id="3.10.20.30">
    <property type="match status" value="1"/>
</dbReference>
<dbReference type="InterPro" id="IPR045600">
    <property type="entry name" value="RelA/SpoT_AH_RIS"/>
</dbReference>
<dbReference type="Pfam" id="PF19296">
    <property type="entry name" value="RelA_AH_RIS"/>
    <property type="match status" value="1"/>
</dbReference>
<dbReference type="Gene3D" id="3.30.460.10">
    <property type="entry name" value="Beta Polymerase, domain 2"/>
    <property type="match status" value="1"/>
</dbReference>